<dbReference type="Pfam" id="PF02493">
    <property type="entry name" value="MORN"/>
    <property type="match status" value="13"/>
</dbReference>
<comment type="caution">
    <text evidence="3">The sequence shown here is derived from an EMBL/GenBank/DDBJ whole genome shotgun (WGS) entry which is preliminary data.</text>
</comment>
<dbReference type="OrthoDB" id="270720at2759"/>
<feature type="compositionally biased region" description="Basic and acidic residues" evidence="2">
    <location>
        <begin position="114"/>
        <end position="123"/>
    </location>
</feature>
<dbReference type="SUPFAM" id="SSF82185">
    <property type="entry name" value="Histone H3 K4-specific methyltransferase SET7/9 N-terminal domain"/>
    <property type="match status" value="4"/>
</dbReference>
<dbReference type="Gene3D" id="2.20.110.10">
    <property type="entry name" value="Histone H3 K4-specific methyltransferase SET7/9 N-terminal domain"/>
    <property type="match status" value="6"/>
</dbReference>
<reference evidence="3 4" key="1">
    <citation type="journal article" date="2018" name="PLoS ONE">
        <title>The draft genome of Kipferlia bialata reveals reductive genome evolution in fornicate parasites.</title>
        <authorList>
            <person name="Tanifuji G."/>
            <person name="Takabayashi S."/>
            <person name="Kume K."/>
            <person name="Takagi M."/>
            <person name="Nakayama T."/>
            <person name="Kamikawa R."/>
            <person name="Inagaki Y."/>
            <person name="Hashimoto T."/>
        </authorList>
    </citation>
    <scope>NUCLEOTIDE SEQUENCE [LARGE SCALE GENOMIC DNA]</scope>
    <source>
        <strain evidence="3">NY0173</strain>
    </source>
</reference>
<dbReference type="PANTHER" id="PTHR43215">
    <property type="entry name" value="RADIAL SPOKE HEAD 1 HOMOLOG"/>
    <property type="match status" value="1"/>
</dbReference>
<protein>
    <submittedName>
        <fullName evidence="3">Uncharacterized protein</fullName>
    </submittedName>
</protein>
<dbReference type="InterPro" id="IPR027417">
    <property type="entry name" value="P-loop_NTPase"/>
</dbReference>
<dbReference type="AlphaFoldDB" id="A0A9K3GIA5"/>
<keyword evidence="1" id="KW-0677">Repeat</keyword>
<proteinExistence type="predicted"/>
<dbReference type="InterPro" id="IPR003409">
    <property type="entry name" value="MORN"/>
</dbReference>
<evidence type="ECO:0000313" key="3">
    <source>
        <dbReference type="EMBL" id="GIQ85004.1"/>
    </source>
</evidence>
<name>A0A9K3GIA5_9EUKA</name>
<evidence type="ECO:0000313" key="4">
    <source>
        <dbReference type="Proteomes" id="UP000265618"/>
    </source>
</evidence>
<feature type="region of interest" description="Disordered" evidence="2">
    <location>
        <begin position="102"/>
        <end position="133"/>
    </location>
</feature>
<dbReference type="SMART" id="SM00698">
    <property type="entry name" value="MORN"/>
    <property type="match status" value="13"/>
</dbReference>
<gene>
    <name evidence="3" type="ORF">KIPB_006606</name>
</gene>
<dbReference type="Gene3D" id="3.40.50.300">
    <property type="entry name" value="P-loop containing nucleotide triphosphate hydrolases"/>
    <property type="match status" value="1"/>
</dbReference>
<dbReference type="PANTHER" id="PTHR43215:SF14">
    <property type="entry name" value="RADIAL SPOKE HEAD 1 HOMOLOG"/>
    <property type="match status" value="1"/>
</dbReference>
<organism evidence="3 4">
    <name type="scientific">Kipferlia bialata</name>
    <dbReference type="NCBI Taxonomy" id="797122"/>
    <lineage>
        <taxon>Eukaryota</taxon>
        <taxon>Metamonada</taxon>
        <taxon>Carpediemonas-like organisms</taxon>
        <taxon>Kipferlia</taxon>
    </lineage>
</organism>
<accession>A0A9K3GIA5</accession>
<sequence length="1056" mass="115689">MVTRPQATPPVGLSDVLQIGGTVLKGCVPAALLMGTTGGLGSVVGFIPVAVAINKQLERFGIHIPVEAMAEKLLDLIKEKGGDLVQRLAKLAGKKAEKWVKDKVKERRAKRKKEKGEKGEKDGSGTGEVDPDSAEGIRIRAHIEEALMPRLARMEEILLSLQQSHDDTHPTDIRPALEAWIAKERYGDTYTPEQLDQLQGMIDSAEDMTYHPEAAGECLSTLQSLRQGMATLLHGYTAGMCEMPLDVVRQITRCLLLEQCLTGKAEDRFDPDQHVPIQAFQEVSRELLSQARPRVSAHHPLLLVLANMGMGKTWSATQLALSCAAPDTETCVLPFLVVLSASLDTTLHTYFGHSGAHPVARRCQDLHRSGKTPLLVLDGLDEVINRADREGVVRWIVQFLKAVNGEALVYLSCRGSVWRESAAAAEKAGYLRNQMVGHPAADNTSACSLELCEYTDEELDTAIETYGLGVRVLSPMLRDLCRMPFMLRIIARRSEEVGVGCLPVPESIGTFMQLFCDKDMTSTRTVMHRMGITQTRSARFLTPLLNQLGTAAGSVDENALDPTWLRDGEWGAVASSGLLRIVYSNGARMVSINPVFQPYVQHYMDSKKMGIPANNKRSSATADTAPATLSCDFVWGDASLGYGTVALHQGVYTGDFRAGVPSGLGAMSYTNGDMYQGSWVDGKRDGDGEVLYFTERESSKEEETEYPSNLIEPAPVETVSESVISDREYKGHWRDDKRDGFGTMTYSDGGVYVGQWQKGERSGEGTMSFADGGVYRGGWRKDDTCGMGVLKMPAESGSVLDGEWSSGLSGCGVATQKNGSVYIGKWRNAKANGTGCYTAVDGSEHYGDWVDDKRHGYGTLIRPDGTVAYRGDWKDDCQSGTGTWTETDLTYEGDWAEGSMCGHGRLTTTEGVYVGQMENNKRHGVGTLTAPWGAEFKGQWVDGDLSGQGIITVWKGKRVFTYHGDVVDYMQTGQGTATYPDGSVYEGSWRDDKRHGHGRMTYASGMVWVGDWEMDKRMGWGVQTYKDGRQVEGVWLNDALANKGIRLAFKDMWAAL</sequence>
<evidence type="ECO:0000256" key="2">
    <source>
        <dbReference type="SAM" id="MobiDB-lite"/>
    </source>
</evidence>
<dbReference type="Proteomes" id="UP000265618">
    <property type="component" value="Unassembled WGS sequence"/>
</dbReference>
<evidence type="ECO:0000256" key="1">
    <source>
        <dbReference type="ARBA" id="ARBA00022737"/>
    </source>
</evidence>
<dbReference type="EMBL" id="BDIP01001720">
    <property type="protein sequence ID" value="GIQ85004.1"/>
    <property type="molecule type" value="Genomic_DNA"/>
</dbReference>
<keyword evidence="4" id="KW-1185">Reference proteome</keyword>